<dbReference type="AlphaFoldDB" id="A0A1H7MS70"/>
<dbReference type="EMBL" id="FOAZ01000006">
    <property type="protein sequence ID" value="SEL13941.1"/>
    <property type="molecule type" value="Genomic_DNA"/>
</dbReference>
<dbReference type="Pfam" id="PF02156">
    <property type="entry name" value="Glyco_hydro_26"/>
    <property type="match status" value="1"/>
</dbReference>
<evidence type="ECO:0000313" key="7">
    <source>
        <dbReference type="EMBL" id="SEL13941.1"/>
    </source>
</evidence>
<feature type="region of interest" description="Disordered" evidence="5">
    <location>
        <begin position="46"/>
        <end position="70"/>
    </location>
</feature>
<keyword evidence="8" id="KW-1185">Reference proteome</keyword>
<accession>A0A1H7MS70</accession>
<dbReference type="InterPro" id="IPR017853">
    <property type="entry name" value="GH"/>
</dbReference>
<name>A0A1H7MS70_STRJI</name>
<evidence type="ECO:0000313" key="8">
    <source>
        <dbReference type="Proteomes" id="UP000183015"/>
    </source>
</evidence>
<evidence type="ECO:0000256" key="5">
    <source>
        <dbReference type="SAM" id="MobiDB-lite"/>
    </source>
</evidence>
<dbReference type="PANTHER" id="PTHR40079:SF4">
    <property type="entry name" value="GH26 DOMAIN-CONTAINING PROTEIN-RELATED"/>
    <property type="match status" value="1"/>
</dbReference>
<evidence type="ECO:0000256" key="1">
    <source>
        <dbReference type="ARBA" id="ARBA00007754"/>
    </source>
</evidence>
<dbReference type="PROSITE" id="PS51764">
    <property type="entry name" value="GH26"/>
    <property type="match status" value="1"/>
</dbReference>
<dbReference type="eggNOG" id="COG4124">
    <property type="taxonomic scope" value="Bacteria"/>
</dbReference>
<dbReference type="RefSeq" id="WP_052438678.1">
    <property type="nucleotide sequence ID" value="NZ_BBPN01000012.1"/>
</dbReference>
<dbReference type="SUPFAM" id="SSF51445">
    <property type="entry name" value="(Trans)glycosidases"/>
    <property type="match status" value="1"/>
</dbReference>
<dbReference type="GO" id="GO:0006080">
    <property type="term" value="P:substituted mannan metabolic process"/>
    <property type="evidence" value="ECO:0007669"/>
    <property type="project" value="InterPro"/>
</dbReference>
<dbReference type="GO" id="GO:0016985">
    <property type="term" value="F:mannan endo-1,4-beta-mannosidase activity"/>
    <property type="evidence" value="ECO:0007669"/>
    <property type="project" value="InterPro"/>
</dbReference>
<evidence type="ECO:0000256" key="3">
    <source>
        <dbReference type="ARBA" id="ARBA00023295"/>
    </source>
</evidence>
<dbReference type="InterPro" id="IPR000805">
    <property type="entry name" value="Glyco_hydro_26"/>
</dbReference>
<evidence type="ECO:0000256" key="4">
    <source>
        <dbReference type="PROSITE-ProRule" id="PRU01100"/>
    </source>
</evidence>
<keyword evidence="3 4" id="KW-0326">Glycosidase</keyword>
<dbReference type="Gene3D" id="3.20.20.80">
    <property type="entry name" value="Glycosidases"/>
    <property type="match status" value="1"/>
</dbReference>
<comment type="similarity">
    <text evidence="1 4">Belongs to the glycosyl hydrolase 26 family.</text>
</comment>
<proteinExistence type="inferred from homology"/>
<dbReference type="STRING" id="235985.SAMN05414137_10631"/>
<organism evidence="7 8">
    <name type="scientific">Streptacidiphilus jiangxiensis</name>
    <dbReference type="NCBI Taxonomy" id="235985"/>
    <lineage>
        <taxon>Bacteria</taxon>
        <taxon>Bacillati</taxon>
        <taxon>Actinomycetota</taxon>
        <taxon>Actinomycetes</taxon>
        <taxon>Kitasatosporales</taxon>
        <taxon>Streptomycetaceae</taxon>
        <taxon>Streptacidiphilus</taxon>
    </lineage>
</organism>
<dbReference type="InterPro" id="IPR022790">
    <property type="entry name" value="GH26_dom"/>
</dbReference>
<dbReference type="OrthoDB" id="9816550at2"/>
<dbReference type="Proteomes" id="UP000183015">
    <property type="component" value="Unassembled WGS sequence"/>
</dbReference>
<keyword evidence="2 4" id="KW-0378">Hydrolase</keyword>
<feature type="active site" description="Proton donor" evidence="4">
    <location>
        <position position="196"/>
    </location>
</feature>
<gene>
    <name evidence="7" type="ORF">SAMN05414137_10631</name>
</gene>
<feature type="active site" description="Nucleophile" evidence="4">
    <location>
        <position position="300"/>
    </location>
</feature>
<reference evidence="8" key="1">
    <citation type="submission" date="2016-10" db="EMBL/GenBank/DDBJ databases">
        <authorList>
            <person name="Varghese N."/>
        </authorList>
    </citation>
    <scope>NUCLEOTIDE SEQUENCE [LARGE SCALE GENOMIC DNA]</scope>
    <source>
        <strain evidence="8">DSM 45096 / BCRC 16803 / CGMCC 4.1857 / CIP 109030 / JCM 12277 / KCTC 19219 / NBRC 100920 / 33214</strain>
    </source>
</reference>
<evidence type="ECO:0000256" key="2">
    <source>
        <dbReference type="ARBA" id="ARBA00022801"/>
    </source>
</evidence>
<feature type="domain" description="GH26" evidence="6">
    <location>
        <begin position="65"/>
        <end position="356"/>
    </location>
</feature>
<sequence>MPGPDADENVPAQRSRVKLLGLAAAVVGLGGGLGAFELVARGRDTGGGAPSAGKTEAARSGSPTPTARPLVIPPKARFLAPPPGEKYFGVASPGAPRVPSVLHGIGVDAGGVAPNLVEYFVNWTQEYDAQKVQSAYAQHAFPVITWEPWAGAALGTTQPAYSLATIIDGRHDTYVRTFAQAVKDHGWPLALRLGHEMNGHWYPWAEPNGVNRPGQFAAAWKHVHAVFQDVGADNVIWIWAPNTLRGADPVSLHSLYPGDAYVDWIGMSAYDVTEWTADHLIGPTLTEIRTFTGLPLLITETGAQPGPQKAPWTTDFFAWLRHRPDVLGFVWFEYTHAQGGGTDWNFTSSPRSRTAFRAGVRTLNLVGIPDGTGG</sequence>
<protein>
    <submittedName>
        <fullName evidence="7">Glycosyl hydrolase family 26</fullName>
    </submittedName>
</protein>
<dbReference type="PANTHER" id="PTHR40079">
    <property type="entry name" value="MANNAN ENDO-1,4-BETA-MANNOSIDASE E-RELATED"/>
    <property type="match status" value="1"/>
</dbReference>
<evidence type="ECO:0000259" key="6">
    <source>
        <dbReference type="PROSITE" id="PS51764"/>
    </source>
</evidence>